<organism evidence="10 11">
    <name type="scientific">Candidatus Nitrosocosmicus oleophilus</name>
    <dbReference type="NCBI Taxonomy" id="1353260"/>
    <lineage>
        <taxon>Archaea</taxon>
        <taxon>Nitrososphaerota</taxon>
        <taxon>Nitrososphaeria</taxon>
        <taxon>Nitrososphaerales</taxon>
        <taxon>Nitrososphaeraceae</taxon>
        <taxon>Candidatus Nitrosocosmicus</taxon>
    </lineage>
</organism>
<keyword evidence="3" id="KW-0227">DNA damage</keyword>
<keyword evidence="4" id="KW-0460">Magnesium</keyword>
<protein>
    <recommendedName>
        <fullName evidence="9">Fe2OG dioxygenase domain-containing protein</fullName>
    </recommendedName>
</protein>
<dbReference type="PROSITE" id="PS51471">
    <property type="entry name" value="FE2OG_OXY"/>
    <property type="match status" value="1"/>
</dbReference>
<dbReference type="FunFam" id="2.60.120.590:FF:000004">
    <property type="entry name" value="DNA oxidative demethylase ALKBH2"/>
    <property type="match status" value="1"/>
</dbReference>
<evidence type="ECO:0000313" key="11">
    <source>
        <dbReference type="Proteomes" id="UP000058925"/>
    </source>
</evidence>
<dbReference type="GO" id="GO:0006307">
    <property type="term" value="P:DNA alkylation repair"/>
    <property type="evidence" value="ECO:0007669"/>
    <property type="project" value="InterPro"/>
</dbReference>
<keyword evidence="11" id="KW-1185">Reference proteome</keyword>
<evidence type="ECO:0000256" key="6">
    <source>
        <dbReference type="ARBA" id="ARBA00023002"/>
    </source>
</evidence>
<dbReference type="EMBL" id="CP012850">
    <property type="protein sequence ID" value="ALI35302.1"/>
    <property type="molecule type" value="Genomic_DNA"/>
</dbReference>
<dbReference type="GO" id="GO:0032451">
    <property type="term" value="F:demethylase activity"/>
    <property type="evidence" value="ECO:0007669"/>
    <property type="project" value="UniProtKB-ARBA"/>
</dbReference>
<dbReference type="GO" id="GO:0140097">
    <property type="term" value="F:catalytic activity, acting on DNA"/>
    <property type="evidence" value="ECO:0007669"/>
    <property type="project" value="UniProtKB-ARBA"/>
</dbReference>
<dbReference type="GO" id="GO:0016787">
    <property type="term" value="F:hydrolase activity"/>
    <property type="evidence" value="ECO:0007669"/>
    <property type="project" value="UniProtKB-ARBA"/>
</dbReference>
<keyword evidence="6" id="KW-0560">Oxidoreductase</keyword>
<dbReference type="KEGG" id="taa:NMY3_01097"/>
<dbReference type="GO" id="GO:0046872">
    <property type="term" value="F:metal ion binding"/>
    <property type="evidence" value="ECO:0007669"/>
    <property type="project" value="UniProtKB-KW"/>
</dbReference>
<dbReference type="InterPro" id="IPR005123">
    <property type="entry name" value="Oxoglu/Fe-dep_dioxygenase_dom"/>
</dbReference>
<dbReference type="Pfam" id="PF13532">
    <property type="entry name" value="2OG-FeII_Oxy_2"/>
    <property type="match status" value="1"/>
</dbReference>
<keyword evidence="5" id="KW-0223">Dioxygenase</keyword>
<sequence length="208" mass="24146">MNLFNDKFVNVLNKDGEANYYGIIMTTSEANTYYNLLLKNINWKNDEALYHGRHIVTKRKVAWYGDQGFLYTYSNTTKQALPWTNELIDLKRKTELITNSQFNSCLLNLYHDGNEGMTWHSDDEKSLGKNTVIASLSFGAERKFSFKHRRTRQTISLLLENGSLLVMRGNTQSNWLHSLPLSSKINHPRINLTFRTIIDEPIHDTKLT</sequence>
<dbReference type="SUPFAM" id="SSF51197">
    <property type="entry name" value="Clavaminate synthase-like"/>
    <property type="match status" value="1"/>
</dbReference>
<feature type="domain" description="Fe2OG dioxygenase" evidence="9">
    <location>
        <begin position="101"/>
        <end position="198"/>
    </location>
</feature>
<evidence type="ECO:0000256" key="2">
    <source>
        <dbReference type="ARBA" id="ARBA00022723"/>
    </source>
</evidence>
<dbReference type="GO" id="GO:0016705">
    <property type="term" value="F:oxidoreductase activity, acting on paired donors, with incorporation or reduction of molecular oxygen"/>
    <property type="evidence" value="ECO:0007669"/>
    <property type="project" value="UniProtKB-ARBA"/>
</dbReference>
<gene>
    <name evidence="10" type="ORF">NMY3_01097</name>
</gene>
<keyword evidence="8" id="KW-0234">DNA repair</keyword>
<keyword evidence="7" id="KW-0408">Iron</keyword>
<evidence type="ECO:0000313" key="10">
    <source>
        <dbReference type="EMBL" id="ALI35302.1"/>
    </source>
</evidence>
<evidence type="ECO:0000256" key="8">
    <source>
        <dbReference type="ARBA" id="ARBA00023204"/>
    </source>
</evidence>
<evidence type="ECO:0000256" key="1">
    <source>
        <dbReference type="ARBA" id="ARBA00001954"/>
    </source>
</evidence>
<dbReference type="Proteomes" id="UP000058925">
    <property type="component" value="Chromosome"/>
</dbReference>
<keyword evidence="2" id="KW-0479">Metal-binding</keyword>
<name>A0A654M708_9ARCH</name>
<evidence type="ECO:0000256" key="7">
    <source>
        <dbReference type="ARBA" id="ARBA00023004"/>
    </source>
</evidence>
<accession>A0A654M708</accession>
<dbReference type="Gene3D" id="2.60.120.590">
    <property type="entry name" value="Alpha-ketoglutarate-dependent dioxygenase AlkB-like"/>
    <property type="match status" value="1"/>
</dbReference>
<dbReference type="InterPro" id="IPR037151">
    <property type="entry name" value="AlkB-like_sf"/>
</dbReference>
<dbReference type="InterPro" id="IPR032854">
    <property type="entry name" value="ALKBH3"/>
</dbReference>
<dbReference type="OrthoDB" id="374854at2157"/>
<proteinExistence type="predicted"/>
<evidence type="ECO:0000256" key="3">
    <source>
        <dbReference type="ARBA" id="ARBA00022763"/>
    </source>
</evidence>
<dbReference type="AlphaFoldDB" id="A0A654M708"/>
<comment type="cofactor">
    <cofactor evidence="1">
        <name>Fe(2+)</name>
        <dbReference type="ChEBI" id="CHEBI:29033"/>
    </cofactor>
</comment>
<dbReference type="PANTHER" id="PTHR31212">
    <property type="entry name" value="ALPHA-KETOGLUTARATE-DEPENDENT DIOXYGENASE ALKB HOMOLOG 3"/>
    <property type="match status" value="1"/>
</dbReference>
<dbReference type="RefSeq" id="WP_196817802.1">
    <property type="nucleotide sequence ID" value="NZ_CP012850.1"/>
</dbReference>
<evidence type="ECO:0000259" key="9">
    <source>
        <dbReference type="PROSITE" id="PS51471"/>
    </source>
</evidence>
<reference evidence="11" key="1">
    <citation type="submission" date="2015-10" db="EMBL/GenBank/DDBJ databases">
        <title>Niche specialization of a soil ammonia-oxidizing archaeon, Candidatus Nitrosocosmicus oleophilus.</title>
        <authorList>
            <person name="Jung M.-Y."/>
            <person name="Rhee S.-K."/>
        </authorList>
    </citation>
    <scope>NUCLEOTIDE SEQUENCE [LARGE SCALE GENOMIC DNA]</scope>
    <source>
        <strain evidence="11">MY3</strain>
    </source>
</reference>
<evidence type="ECO:0000256" key="5">
    <source>
        <dbReference type="ARBA" id="ARBA00022964"/>
    </source>
</evidence>
<dbReference type="InterPro" id="IPR027450">
    <property type="entry name" value="AlkB-like"/>
</dbReference>
<dbReference type="GO" id="GO:0051213">
    <property type="term" value="F:dioxygenase activity"/>
    <property type="evidence" value="ECO:0007669"/>
    <property type="project" value="UniProtKB-KW"/>
</dbReference>
<dbReference type="GeneID" id="60421203"/>
<dbReference type="PANTHER" id="PTHR31212:SF4">
    <property type="entry name" value="ALPHA-KETOGLUTARATE-DEPENDENT DIOXYGENASE ALKB HOMOLOG 3"/>
    <property type="match status" value="1"/>
</dbReference>
<evidence type="ECO:0000256" key="4">
    <source>
        <dbReference type="ARBA" id="ARBA00022842"/>
    </source>
</evidence>